<accession>A0A0D0E0G4</accession>
<feature type="region of interest" description="Disordered" evidence="1">
    <location>
        <begin position="1"/>
        <end position="26"/>
    </location>
</feature>
<reference evidence="3" key="2">
    <citation type="submission" date="2015-01" db="EMBL/GenBank/DDBJ databases">
        <title>Evolutionary Origins and Diversification of the Mycorrhizal Mutualists.</title>
        <authorList>
            <consortium name="DOE Joint Genome Institute"/>
            <consortium name="Mycorrhizal Genomics Consortium"/>
            <person name="Kohler A."/>
            <person name="Kuo A."/>
            <person name="Nagy L.G."/>
            <person name="Floudas D."/>
            <person name="Copeland A."/>
            <person name="Barry K.W."/>
            <person name="Cichocki N."/>
            <person name="Veneault-Fourrey C."/>
            <person name="LaButti K."/>
            <person name="Lindquist E.A."/>
            <person name="Lipzen A."/>
            <person name="Lundell T."/>
            <person name="Morin E."/>
            <person name="Murat C."/>
            <person name="Riley R."/>
            <person name="Ohm R."/>
            <person name="Sun H."/>
            <person name="Tunlid A."/>
            <person name="Henrissat B."/>
            <person name="Grigoriev I.V."/>
            <person name="Hibbett D.S."/>
            <person name="Martin F."/>
        </authorList>
    </citation>
    <scope>NUCLEOTIDE SEQUENCE [LARGE SCALE GENOMIC DNA]</scope>
    <source>
        <strain evidence="3">Ve08.2h10</strain>
    </source>
</reference>
<evidence type="ECO:0000313" key="3">
    <source>
        <dbReference type="Proteomes" id="UP000054538"/>
    </source>
</evidence>
<keyword evidence="3" id="KW-1185">Reference proteome</keyword>
<dbReference type="EMBL" id="KN824965">
    <property type="protein sequence ID" value="KIK96836.1"/>
    <property type="molecule type" value="Genomic_DNA"/>
</dbReference>
<dbReference type="InParanoid" id="A0A0D0E0G4"/>
<evidence type="ECO:0000313" key="2">
    <source>
        <dbReference type="EMBL" id="KIK96836.1"/>
    </source>
</evidence>
<dbReference type="HOGENOM" id="CLU_2224060_0_0_1"/>
<proteinExistence type="predicted"/>
<reference evidence="2 3" key="1">
    <citation type="submission" date="2014-04" db="EMBL/GenBank/DDBJ databases">
        <authorList>
            <consortium name="DOE Joint Genome Institute"/>
            <person name="Kuo A."/>
            <person name="Kohler A."/>
            <person name="Jargeat P."/>
            <person name="Nagy L.G."/>
            <person name="Floudas D."/>
            <person name="Copeland A."/>
            <person name="Barry K.W."/>
            <person name="Cichocki N."/>
            <person name="Veneault-Fourrey C."/>
            <person name="LaButti K."/>
            <person name="Lindquist E.A."/>
            <person name="Lipzen A."/>
            <person name="Lundell T."/>
            <person name="Morin E."/>
            <person name="Murat C."/>
            <person name="Sun H."/>
            <person name="Tunlid A."/>
            <person name="Henrissat B."/>
            <person name="Grigoriev I.V."/>
            <person name="Hibbett D.S."/>
            <person name="Martin F."/>
            <person name="Nordberg H.P."/>
            <person name="Cantor M.N."/>
            <person name="Hua S.X."/>
        </authorList>
    </citation>
    <scope>NUCLEOTIDE SEQUENCE [LARGE SCALE GENOMIC DNA]</scope>
    <source>
        <strain evidence="2 3">Ve08.2h10</strain>
    </source>
</reference>
<evidence type="ECO:0000256" key="1">
    <source>
        <dbReference type="SAM" id="MobiDB-lite"/>
    </source>
</evidence>
<name>A0A0D0E0G4_9AGAM</name>
<gene>
    <name evidence="2" type="ORF">PAXRUDRAFT_275905</name>
</gene>
<sequence>MRCLPNLTRTGTRQKRSKPSNEGTDKFEVGLFRVTGHENQQLTGASARSGSAGGTRLESLGSICNFAISMYIIPDSVSRMDKMMLMADVHDSDEGFDKHGQTHMAV</sequence>
<protein>
    <submittedName>
        <fullName evidence="2">Uncharacterized protein</fullName>
    </submittedName>
</protein>
<dbReference type="AlphaFoldDB" id="A0A0D0E0G4"/>
<dbReference type="Proteomes" id="UP000054538">
    <property type="component" value="Unassembled WGS sequence"/>
</dbReference>
<organism evidence="2 3">
    <name type="scientific">Paxillus rubicundulus Ve08.2h10</name>
    <dbReference type="NCBI Taxonomy" id="930991"/>
    <lineage>
        <taxon>Eukaryota</taxon>
        <taxon>Fungi</taxon>
        <taxon>Dikarya</taxon>
        <taxon>Basidiomycota</taxon>
        <taxon>Agaricomycotina</taxon>
        <taxon>Agaricomycetes</taxon>
        <taxon>Agaricomycetidae</taxon>
        <taxon>Boletales</taxon>
        <taxon>Paxilineae</taxon>
        <taxon>Paxillaceae</taxon>
        <taxon>Paxillus</taxon>
    </lineage>
</organism>